<comment type="similarity">
    <text evidence="1">Belongs to the peptidase C48 family.</text>
</comment>
<dbReference type="GO" id="GO:0006508">
    <property type="term" value="P:proteolysis"/>
    <property type="evidence" value="ECO:0007669"/>
    <property type="project" value="UniProtKB-KW"/>
</dbReference>
<dbReference type="PANTHER" id="PTHR46896">
    <property type="entry name" value="SENTRIN-SPECIFIC PROTEASE"/>
    <property type="match status" value="1"/>
</dbReference>
<evidence type="ECO:0000256" key="2">
    <source>
        <dbReference type="ARBA" id="ARBA00022553"/>
    </source>
</evidence>
<keyword evidence="2" id="KW-0597">Phosphoprotein</keyword>
<feature type="compositionally biased region" description="Low complexity" evidence="6">
    <location>
        <begin position="713"/>
        <end position="725"/>
    </location>
</feature>
<dbReference type="InterPro" id="IPR051947">
    <property type="entry name" value="Sentrin-specific_protease"/>
</dbReference>
<dbReference type="STRING" id="205917.A0A4Y9ZEF0"/>
<feature type="region of interest" description="Disordered" evidence="6">
    <location>
        <begin position="19"/>
        <end position="246"/>
    </location>
</feature>
<name>A0A4Y9ZEF0_9AGAM</name>
<feature type="region of interest" description="Disordered" evidence="6">
    <location>
        <begin position="289"/>
        <end position="313"/>
    </location>
</feature>
<evidence type="ECO:0000256" key="4">
    <source>
        <dbReference type="ARBA" id="ARBA00022786"/>
    </source>
</evidence>
<dbReference type="InterPro" id="IPR003653">
    <property type="entry name" value="Peptidase_C48_C"/>
</dbReference>
<feature type="compositionally biased region" description="Polar residues" evidence="6">
    <location>
        <begin position="773"/>
        <end position="792"/>
    </location>
</feature>
<dbReference type="GO" id="GO:0005737">
    <property type="term" value="C:cytoplasm"/>
    <property type="evidence" value="ECO:0007669"/>
    <property type="project" value="TreeGrafter"/>
</dbReference>
<feature type="compositionally biased region" description="Polar residues" evidence="6">
    <location>
        <begin position="697"/>
        <end position="712"/>
    </location>
</feature>
<dbReference type="GO" id="GO:0016926">
    <property type="term" value="P:protein desumoylation"/>
    <property type="evidence" value="ECO:0007669"/>
    <property type="project" value="TreeGrafter"/>
</dbReference>
<feature type="compositionally biased region" description="Basic and acidic residues" evidence="6">
    <location>
        <begin position="473"/>
        <end position="482"/>
    </location>
</feature>
<dbReference type="PROSITE" id="PS50600">
    <property type="entry name" value="ULP_PROTEASE"/>
    <property type="match status" value="1"/>
</dbReference>
<dbReference type="PANTHER" id="PTHR46896:SF3">
    <property type="entry name" value="FI06413P-RELATED"/>
    <property type="match status" value="1"/>
</dbReference>
<proteinExistence type="inferred from homology"/>
<dbReference type="EMBL" id="SEOQ01000004">
    <property type="protein sequence ID" value="TFY72834.1"/>
    <property type="molecule type" value="Genomic_DNA"/>
</dbReference>
<comment type="caution">
    <text evidence="8">The sequence shown here is derived from an EMBL/GenBank/DDBJ whole genome shotgun (WGS) entry which is preliminary data.</text>
</comment>
<feature type="region of interest" description="Disordered" evidence="6">
    <location>
        <begin position="819"/>
        <end position="841"/>
    </location>
</feature>
<sequence length="1047" mass="117362">MNIQPKDMTDVRVLRAVGHGDFRDASTNGAPWRRPATNIPTPGDSAPHRNPISKRMATTRTRNPTARMTPGNSRKESQASTRPLASSASRYFSPSTFGKDTVPRGRKRAKLDHTSIDVFQEKEPIIVLDDDEEEDAGKPIQRPSRSSTSPDPLAIGPSARHNHSGRPPATDHQDQSSRQRPSLCPEGEITRRVMASNRNHNAEGQHEEEDSDSIHSASGFDSRTTNAGKQRRISGTPSRVTSFPNVQTKIQMFDLKEMERERKKKPAQTIKNSMKPRSQAQMLNYTTVKSDPTTEPTNYKHVPQSFKPSTSKKSPMRLPLAAWVVGFKPSPSIQPSSQRFHLCWNERSKEAIIKDELSPDAVVFGFKFSKVAFKKIISMLINTQIHTSEPMVQFESTSSMSCFGRLSDEFKPGERHQDVSLKFMAAHSRWDSSNYAHFFEQLKICDELEIIRPAAAVALWSTLEDTLEFNARDDERQEKAESKASSAQASRLRPSLSARRSAKSRSSPSTNKDSNNTPGVRHSTRLSGHEDMAAALSPVPDADEVILVYPLTGPGAVNITNAELGRLRPLEFLNDTLIEFGLKLWLNDLRETRPELADQIHVFSSFFYKKISTKNPEEGYHSVRKWTSKIDLFQKKYIIVPINEHLHWYLAIICNPEYVLAPPPPKIDAPVRRSGRKSAPEAEETRPLSPSIPPTESYRSSVTQDIPLTRSRSPSQVPESVVSEPDVGEENTVEDMVSMPNRQGKVEESDKSDVADQPMSVVDVEDDNDDDNLSLQYPSSPVNKTEALSTEPPTIVPQSDDVVRPVTVTSSSIPPATFYGKSNKAKGKQKARPSNEITDVDGEISRESIYISDTEESVPKHPRTQIYTFDSLGSNHPQAIRRLGNYLQMEAADKKGIPKEQITPAEGRAAQVPIQQNYCDCGVYLLHFVKSFMKDPELSVKIIESHKPSALKRKRVKVDPHEHWEGDVIKKYREELMGRVKMLSESWKKMRAEREEQKKKESAERETSGEKATPAVSGHDSDSDIVMEEPEIKPPAKARGSKALRLR</sequence>
<feature type="compositionally biased region" description="Polar residues" evidence="6">
    <location>
        <begin position="214"/>
        <end position="246"/>
    </location>
</feature>
<evidence type="ECO:0000256" key="1">
    <source>
        <dbReference type="ARBA" id="ARBA00005234"/>
    </source>
</evidence>
<dbReference type="Gene3D" id="3.40.395.10">
    <property type="entry name" value="Adenoviral Proteinase, Chain A"/>
    <property type="match status" value="2"/>
</dbReference>
<dbReference type="OrthoDB" id="442460at2759"/>
<feature type="region of interest" description="Disordered" evidence="6">
    <location>
        <begin position="473"/>
        <end position="525"/>
    </location>
</feature>
<evidence type="ECO:0000313" key="9">
    <source>
        <dbReference type="Proteomes" id="UP000298327"/>
    </source>
</evidence>
<feature type="compositionally biased region" description="Acidic residues" evidence="6">
    <location>
        <begin position="763"/>
        <end position="772"/>
    </location>
</feature>
<dbReference type="Pfam" id="PF02902">
    <property type="entry name" value="Peptidase_C48"/>
    <property type="match status" value="2"/>
</dbReference>
<dbReference type="AlphaFoldDB" id="A0A4Y9ZEF0"/>
<keyword evidence="3" id="KW-0645">Protease</keyword>
<keyword evidence="5" id="KW-0378">Hydrolase</keyword>
<dbReference type="InterPro" id="IPR038765">
    <property type="entry name" value="Papain-like_cys_pep_sf"/>
</dbReference>
<evidence type="ECO:0000256" key="3">
    <source>
        <dbReference type="ARBA" id="ARBA00022670"/>
    </source>
</evidence>
<dbReference type="SUPFAM" id="SSF54001">
    <property type="entry name" value="Cysteine proteinases"/>
    <property type="match status" value="1"/>
</dbReference>
<feature type="compositionally biased region" description="Basic and acidic residues" evidence="6">
    <location>
        <begin position="111"/>
        <end position="124"/>
    </location>
</feature>
<accession>A0A4Y9ZEF0</accession>
<feature type="compositionally biased region" description="Basic and acidic residues" evidence="6">
    <location>
        <begin position="990"/>
        <end position="1009"/>
    </location>
</feature>
<feature type="region of interest" description="Disordered" evidence="6">
    <location>
        <begin position="990"/>
        <end position="1047"/>
    </location>
</feature>
<keyword evidence="4" id="KW-0833">Ubl conjugation pathway</keyword>
<reference evidence="8 9" key="1">
    <citation type="submission" date="2019-02" db="EMBL/GenBank/DDBJ databases">
        <title>Genome sequencing of the rare red list fungi Dentipellis fragilis.</title>
        <authorList>
            <person name="Buettner E."/>
            <person name="Kellner H."/>
        </authorList>
    </citation>
    <scope>NUCLEOTIDE SEQUENCE [LARGE SCALE GENOMIC DNA]</scope>
    <source>
        <strain evidence="8 9">DSM 105465</strain>
    </source>
</reference>
<dbReference type="GO" id="GO:0070139">
    <property type="term" value="F:SUMO-specific endopeptidase activity"/>
    <property type="evidence" value="ECO:0007669"/>
    <property type="project" value="TreeGrafter"/>
</dbReference>
<feature type="compositionally biased region" description="Low complexity" evidence="6">
    <location>
        <begin position="483"/>
        <end position="509"/>
    </location>
</feature>
<organism evidence="8 9">
    <name type="scientific">Dentipellis fragilis</name>
    <dbReference type="NCBI Taxonomy" id="205917"/>
    <lineage>
        <taxon>Eukaryota</taxon>
        <taxon>Fungi</taxon>
        <taxon>Dikarya</taxon>
        <taxon>Basidiomycota</taxon>
        <taxon>Agaricomycotina</taxon>
        <taxon>Agaricomycetes</taxon>
        <taxon>Russulales</taxon>
        <taxon>Hericiaceae</taxon>
        <taxon>Dentipellis</taxon>
    </lineage>
</organism>
<evidence type="ECO:0000256" key="5">
    <source>
        <dbReference type="ARBA" id="ARBA00022801"/>
    </source>
</evidence>
<feature type="compositionally biased region" description="Polar residues" evidence="6">
    <location>
        <begin position="56"/>
        <end position="98"/>
    </location>
</feature>
<evidence type="ECO:0000313" key="8">
    <source>
        <dbReference type="EMBL" id="TFY72834.1"/>
    </source>
</evidence>
<evidence type="ECO:0000259" key="7">
    <source>
        <dbReference type="PROSITE" id="PS50600"/>
    </source>
</evidence>
<gene>
    <name evidence="8" type="ORF">EVG20_g175</name>
</gene>
<dbReference type="GO" id="GO:0005634">
    <property type="term" value="C:nucleus"/>
    <property type="evidence" value="ECO:0007669"/>
    <property type="project" value="TreeGrafter"/>
</dbReference>
<feature type="region of interest" description="Disordered" evidence="6">
    <location>
        <begin position="669"/>
        <end position="798"/>
    </location>
</feature>
<keyword evidence="9" id="KW-1185">Reference proteome</keyword>
<protein>
    <recommendedName>
        <fullName evidence="7">Ubiquitin-like protease family profile domain-containing protein</fullName>
    </recommendedName>
</protein>
<evidence type="ECO:0000256" key="6">
    <source>
        <dbReference type="SAM" id="MobiDB-lite"/>
    </source>
</evidence>
<feature type="domain" description="Ubiquitin-like protease family profile" evidence="7">
    <location>
        <begin position="557"/>
        <end position="932"/>
    </location>
</feature>
<dbReference type="Proteomes" id="UP000298327">
    <property type="component" value="Unassembled WGS sequence"/>
</dbReference>
<feature type="compositionally biased region" description="Basic and acidic residues" evidence="6">
    <location>
        <begin position="744"/>
        <end position="754"/>
    </location>
</feature>